<evidence type="ECO:0000313" key="2">
    <source>
        <dbReference type="Proteomes" id="UP000024635"/>
    </source>
</evidence>
<sequence length="68" mass="7611">MRPVSINPVMWDAPRIRLHLSIVEALNVYVPYTVTWLASANHRLCAWATSLLPLRHTCPAAALMLGKC</sequence>
<dbReference type="OrthoDB" id="760868at2759"/>
<gene>
    <name evidence="1" type="primary">Acey_s0057.g2792</name>
    <name evidence="1" type="ORF">Y032_0057g2792</name>
</gene>
<accession>A0A016U6E6</accession>
<name>A0A016U6E6_9BILA</name>
<reference evidence="2" key="1">
    <citation type="journal article" date="2015" name="Nat. Genet.">
        <title>The genome and transcriptome of the zoonotic hookworm Ancylostoma ceylanicum identify infection-specific gene families.</title>
        <authorList>
            <person name="Schwarz E.M."/>
            <person name="Hu Y."/>
            <person name="Antoshechkin I."/>
            <person name="Miller M.M."/>
            <person name="Sternberg P.W."/>
            <person name="Aroian R.V."/>
        </authorList>
    </citation>
    <scope>NUCLEOTIDE SEQUENCE</scope>
    <source>
        <strain evidence="2">HY135</strain>
    </source>
</reference>
<dbReference type="EMBL" id="JARK01001393">
    <property type="protein sequence ID" value="EYC10153.1"/>
    <property type="molecule type" value="Genomic_DNA"/>
</dbReference>
<dbReference type="Proteomes" id="UP000024635">
    <property type="component" value="Unassembled WGS sequence"/>
</dbReference>
<comment type="caution">
    <text evidence="1">The sequence shown here is derived from an EMBL/GenBank/DDBJ whole genome shotgun (WGS) entry which is preliminary data.</text>
</comment>
<proteinExistence type="predicted"/>
<evidence type="ECO:0000313" key="1">
    <source>
        <dbReference type="EMBL" id="EYC10153.1"/>
    </source>
</evidence>
<dbReference type="AlphaFoldDB" id="A0A016U6E6"/>
<organism evidence="1 2">
    <name type="scientific">Ancylostoma ceylanicum</name>
    <dbReference type="NCBI Taxonomy" id="53326"/>
    <lineage>
        <taxon>Eukaryota</taxon>
        <taxon>Metazoa</taxon>
        <taxon>Ecdysozoa</taxon>
        <taxon>Nematoda</taxon>
        <taxon>Chromadorea</taxon>
        <taxon>Rhabditida</taxon>
        <taxon>Rhabditina</taxon>
        <taxon>Rhabditomorpha</taxon>
        <taxon>Strongyloidea</taxon>
        <taxon>Ancylostomatidae</taxon>
        <taxon>Ancylostomatinae</taxon>
        <taxon>Ancylostoma</taxon>
    </lineage>
</organism>
<keyword evidence="2" id="KW-1185">Reference proteome</keyword>
<protein>
    <submittedName>
        <fullName evidence="1">Uncharacterized protein</fullName>
    </submittedName>
</protein>